<dbReference type="OrthoDB" id="678532at2759"/>
<feature type="region of interest" description="Disordered" evidence="4">
    <location>
        <begin position="1"/>
        <end position="92"/>
    </location>
</feature>
<dbReference type="Gramene" id="KQJ97068">
    <property type="protein sequence ID" value="KQJ97068"/>
    <property type="gene ID" value="BRADI_3g28630v3"/>
</dbReference>
<dbReference type="Proteomes" id="UP000008810">
    <property type="component" value="Chromosome 3"/>
</dbReference>
<dbReference type="EnsemblPlants" id="KQJ97068">
    <property type="protein sequence ID" value="KQJ97068"/>
    <property type="gene ID" value="BRADI_3g28630v3"/>
</dbReference>
<name>A0A0Q3FFZ8_BRADI</name>
<dbReference type="GO" id="GO:0008234">
    <property type="term" value="F:cysteine-type peptidase activity"/>
    <property type="evidence" value="ECO:0007669"/>
    <property type="project" value="InterPro"/>
</dbReference>
<sequence>MGDTSRRDREHGLAAVGGEWGCRQAARPQGSSGTQRDGERKKKGTISATATSAAARTRTRVATADHEDEEEIRHAKKSQHSHSSSCTTSPLDAVPEIKSCSRYPARRRVQAPAPLVVSDRTLREAATLAYIIRAARHDKNDTNTDKNNTHKLLVSSERPHVRLRADALRPLAVPLSRDGPERKISGPVMDASVELLRRRLLQAAGNEQGTILRNGRRVLLLGVEEQDWLQYLGSSSLRPSPTTPPDHQNMTSTARHYLEHDVVFFLVNHEEHFFVAALDVGKGEYRVLDAGNYAARGDDDARAYYDRALARIRDGVARCMEAAGRPAPCQDGGWGMVRVEEGLPEQTDESSCGLFALKWMELWDGEKLERGFDMDEVHALRASLAEELVFSEMNEMRGVKEEIEWMMM</sequence>
<reference evidence="6 7" key="1">
    <citation type="journal article" date="2010" name="Nature">
        <title>Genome sequencing and analysis of the model grass Brachypodium distachyon.</title>
        <authorList>
            <consortium name="International Brachypodium Initiative"/>
        </authorList>
    </citation>
    <scope>NUCLEOTIDE SEQUENCE [LARGE SCALE GENOMIC DNA]</scope>
    <source>
        <strain evidence="6 7">Bd21</strain>
    </source>
</reference>
<evidence type="ECO:0000256" key="1">
    <source>
        <dbReference type="ARBA" id="ARBA00005234"/>
    </source>
</evidence>
<proteinExistence type="inferred from homology"/>
<reference evidence="6" key="2">
    <citation type="submission" date="2017-06" db="EMBL/GenBank/DDBJ databases">
        <title>WGS assembly of Brachypodium distachyon.</title>
        <authorList>
            <consortium name="The International Brachypodium Initiative"/>
            <person name="Lucas S."/>
            <person name="Harmon-Smith M."/>
            <person name="Lail K."/>
            <person name="Tice H."/>
            <person name="Grimwood J."/>
            <person name="Bruce D."/>
            <person name="Barry K."/>
            <person name="Shu S."/>
            <person name="Lindquist E."/>
            <person name="Wang M."/>
            <person name="Pitluck S."/>
            <person name="Vogel J.P."/>
            <person name="Garvin D.F."/>
            <person name="Mockler T.C."/>
            <person name="Schmutz J."/>
            <person name="Rokhsar D."/>
            <person name="Bevan M.W."/>
        </authorList>
    </citation>
    <scope>NUCLEOTIDE SEQUENCE</scope>
    <source>
        <strain evidence="6">Bd21</strain>
    </source>
</reference>
<evidence type="ECO:0000313" key="6">
    <source>
        <dbReference type="EMBL" id="KQJ97068.1"/>
    </source>
</evidence>
<gene>
    <name evidence="6" type="ORF">BRADI_3g28630v3</name>
</gene>
<dbReference type="Pfam" id="PF02902">
    <property type="entry name" value="Peptidase_C48"/>
    <property type="match status" value="1"/>
</dbReference>
<accession>A0A0Q3FFZ8</accession>
<reference evidence="7" key="3">
    <citation type="submission" date="2018-08" db="UniProtKB">
        <authorList>
            <consortium name="EnsemblPlants"/>
        </authorList>
    </citation>
    <scope>IDENTIFICATION</scope>
    <source>
        <strain evidence="7">cv. Bd21</strain>
    </source>
</reference>
<organism evidence="6">
    <name type="scientific">Brachypodium distachyon</name>
    <name type="common">Purple false brome</name>
    <name type="synonym">Trachynia distachya</name>
    <dbReference type="NCBI Taxonomy" id="15368"/>
    <lineage>
        <taxon>Eukaryota</taxon>
        <taxon>Viridiplantae</taxon>
        <taxon>Streptophyta</taxon>
        <taxon>Embryophyta</taxon>
        <taxon>Tracheophyta</taxon>
        <taxon>Spermatophyta</taxon>
        <taxon>Magnoliopsida</taxon>
        <taxon>Liliopsida</taxon>
        <taxon>Poales</taxon>
        <taxon>Poaceae</taxon>
        <taxon>BOP clade</taxon>
        <taxon>Pooideae</taxon>
        <taxon>Stipodae</taxon>
        <taxon>Brachypodieae</taxon>
        <taxon>Brachypodium</taxon>
    </lineage>
</organism>
<dbReference type="AlphaFoldDB" id="A0A0Q3FFZ8"/>
<evidence type="ECO:0000256" key="2">
    <source>
        <dbReference type="ARBA" id="ARBA00022670"/>
    </source>
</evidence>
<dbReference type="InterPro" id="IPR003653">
    <property type="entry name" value="Peptidase_C48_C"/>
</dbReference>
<evidence type="ECO:0000313" key="7">
    <source>
        <dbReference type="EnsemblPlants" id="KQJ97068"/>
    </source>
</evidence>
<protein>
    <recommendedName>
        <fullName evidence="5">Ubiquitin-like protease family profile domain-containing protein</fullName>
    </recommendedName>
</protein>
<keyword evidence="2" id="KW-0645">Protease</keyword>
<dbReference type="SUPFAM" id="SSF54001">
    <property type="entry name" value="Cysteine proteinases"/>
    <property type="match status" value="1"/>
</dbReference>
<feature type="compositionally biased region" description="Basic and acidic residues" evidence="4">
    <location>
        <begin position="1"/>
        <end position="12"/>
    </location>
</feature>
<feature type="compositionally biased region" description="Low complexity" evidence="4">
    <location>
        <begin position="47"/>
        <end position="62"/>
    </location>
</feature>
<evidence type="ECO:0000313" key="8">
    <source>
        <dbReference type="Proteomes" id="UP000008810"/>
    </source>
</evidence>
<dbReference type="Gene3D" id="3.40.395.10">
    <property type="entry name" value="Adenoviral Proteinase, Chain A"/>
    <property type="match status" value="1"/>
</dbReference>
<comment type="similarity">
    <text evidence="1">Belongs to the peptidase C48 family.</text>
</comment>
<dbReference type="GO" id="GO:0006508">
    <property type="term" value="P:proteolysis"/>
    <property type="evidence" value="ECO:0007669"/>
    <property type="project" value="UniProtKB-KW"/>
</dbReference>
<keyword evidence="8" id="KW-1185">Reference proteome</keyword>
<dbReference type="EMBL" id="CM000882">
    <property type="protein sequence ID" value="KQJ97068.1"/>
    <property type="molecule type" value="Genomic_DNA"/>
</dbReference>
<feature type="domain" description="Ubiquitin-like protease family profile" evidence="5">
    <location>
        <begin position="253"/>
        <end position="385"/>
    </location>
</feature>
<dbReference type="InParanoid" id="A0A0Q3FFZ8"/>
<evidence type="ECO:0000259" key="5">
    <source>
        <dbReference type="Pfam" id="PF02902"/>
    </source>
</evidence>
<dbReference type="STRING" id="15368.A0A0Q3FFZ8"/>
<evidence type="ECO:0000256" key="4">
    <source>
        <dbReference type="SAM" id="MobiDB-lite"/>
    </source>
</evidence>
<dbReference type="ExpressionAtlas" id="A0A0Q3FFZ8">
    <property type="expression patterns" value="baseline"/>
</dbReference>
<keyword evidence="3" id="KW-0378">Hydrolase</keyword>
<dbReference type="InterPro" id="IPR038765">
    <property type="entry name" value="Papain-like_cys_pep_sf"/>
</dbReference>
<evidence type="ECO:0000256" key="3">
    <source>
        <dbReference type="ARBA" id="ARBA00022801"/>
    </source>
</evidence>